<evidence type="ECO:0000256" key="1">
    <source>
        <dbReference type="PROSITE-ProRule" id="PRU00285"/>
    </source>
</evidence>
<dbReference type="GO" id="GO:0051082">
    <property type="term" value="F:unfolded protein binding"/>
    <property type="evidence" value="ECO:0007669"/>
    <property type="project" value="TreeGrafter"/>
</dbReference>
<dbReference type="InterPro" id="IPR001436">
    <property type="entry name" value="Alpha-crystallin/sHSP_animal"/>
</dbReference>
<dbReference type="Pfam" id="PF00011">
    <property type="entry name" value="HSP20"/>
    <property type="match status" value="1"/>
</dbReference>
<dbReference type="CDD" id="cd00298">
    <property type="entry name" value="ACD_sHsps_p23-like"/>
    <property type="match status" value="1"/>
</dbReference>
<dbReference type="GO" id="GO:0005634">
    <property type="term" value="C:nucleus"/>
    <property type="evidence" value="ECO:0007669"/>
    <property type="project" value="TreeGrafter"/>
</dbReference>
<dbReference type="PANTHER" id="PTHR45640:SF26">
    <property type="entry name" value="RE23625P"/>
    <property type="match status" value="1"/>
</dbReference>
<sequence length="176" mass="19815">TSTMVFSLFHTPYYSMQDEPMVLFLDDLPHKRRCPSSRIPQITQSQKKEESRREGNEPIKITLHVGNFNPEEIKVSLSGRLLTVEGTHSSSSDSSSFSSSFKRTITLNDHIDLSTVYSKITQDGTLEIGENPRPIDRQIEITVDKSIDQSKDDESLASNTDQPILEPVGPDMECDQ</sequence>
<evidence type="ECO:0000313" key="6">
    <source>
        <dbReference type="Proteomes" id="UP001328107"/>
    </source>
</evidence>
<comment type="caution">
    <text evidence="5">The sequence shown here is derived from an EMBL/GenBank/DDBJ whole genome shotgun (WGS) entry which is preliminary data.</text>
</comment>
<organism evidence="5 6">
    <name type="scientific">Pristionchus mayeri</name>
    <dbReference type="NCBI Taxonomy" id="1317129"/>
    <lineage>
        <taxon>Eukaryota</taxon>
        <taxon>Metazoa</taxon>
        <taxon>Ecdysozoa</taxon>
        <taxon>Nematoda</taxon>
        <taxon>Chromadorea</taxon>
        <taxon>Rhabditida</taxon>
        <taxon>Rhabditina</taxon>
        <taxon>Diplogasteromorpha</taxon>
        <taxon>Diplogasteroidea</taxon>
        <taxon>Neodiplogasteridae</taxon>
        <taxon>Pristionchus</taxon>
    </lineage>
</organism>
<dbReference type="GO" id="GO:0009408">
    <property type="term" value="P:response to heat"/>
    <property type="evidence" value="ECO:0007669"/>
    <property type="project" value="TreeGrafter"/>
</dbReference>
<reference evidence="6" key="1">
    <citation type="submission" date="2022-10" db="EMBL/GenBank/DDBJ databases">
        <title>Genome assembly of Pristionchus species.</title>
        <authorList>
            <person name="Yoshida K."/>
            <person name="Sommer R.J."/>
        </authorList>
    </citation>
    <scope>NUCLEOTIDE SEQUENCE [LARGE SCALE GENOMIC DNA]</scope>
    <source>
        <strain evidence="6">RS5460</strain>
    </source>
</reference>
<dbReference type="GO" id="GO:0005737">
    <property type="term" value="C:cytoplasm"/>
    <property type="evidence" value="ECO:0007669"/>
    <property type="project" value="TreeGrafter"/>
</dbReference>
<feature type="compositionally biased region" description="Basic and acidic residues" evidence="3">
    <location>
        <begin position="46"/>
        <end position="57"/>
    </location>
</feature>
<dbReference type="EMBL" id="BTRK01000003">
    <property type="protein sequence ID" value="GMR42581.1"/>
    <property type="molecule type" value="Genomic_DNA"/>
</dbReference>
<dbReference type="PANTHER" id="PTHR45640">
    <property type="entry name" value="HEAT SHOCK PROTEIN HSP-12.2-RELATED"/>
    <property type="match status" value="1"/>
</dbReference>
<proteinExistence type="inferred from homology"/>
<dbReference type="InterPro" id="IPR002068">
    <property type="entry name" value="A-crystallin/Hsp20_dom"/>
</dbReference>
<dbReference type="AlphaFoldDB" id="A0AAN4ZP94"/>
<feature type="non-terminal residue" evidence="5">
    <location>
        <position position="1"/>
    </location>
</feature>
<protein>
    <recommendedName>
        <fullName evidence="4">SHSP domain-containing protein</fullName>
    </recommendedName>
</protein>
<comment type="similarity">
    <text evidence="1 2">Belongs to the small heat shock protein (HSP20) family.</text>
</comment>
<evidence type="ECO:0000256" key="2">
    <source>
        <dbReference type="RuleBase" id="RU003616"/>
    </source>
</evidence>
<evidence type="ECO:0000313" key="5">
    <source>
        <dbReference type="EMBL" id="GMR42581.1"/>
    </source>
</evidence>
<keyword evidence="6" id="KW-1185">Reference proteome</keyword>
<evidence type="ECO:0000256" key="3">
    <source>
        <dbReference type="SAM" id="MobiDB-lite"/>
    </source>
</evidence>
<feature type="region of interest" description="Disordered" evidence="3">
    <location>
        <begin position="142"/>
        <end position="176"/>
    </location>
</feature>
<dbReference type="PROSITE" id="PS01031">
    <property type="entry name" value="SHSP"/>
    <property type="match status" value="1"/>
</dbReference>
<dbReference type="InterPro" id="IPR008978">
    <property type="entry name" value="HSP20-like_chaperone"/>
</dbReference>
<accession>A0AAN4ZP94</accession>
<feature type="domain" description="SHSP" evidence="4">
    <location>
        <begin position="41"/>
        <end position="150"/>
    </location>
</feature>
<evidence type="ECO:0000259" key="4">
    <source>
        <dbReference type="PROSITE" id="PS01031"/>
    </source>
</evidence>
<dbReference type="Gene3D" id="2.60.40.790">
    <property type="match status" value="1"/>
</dbReference>
<gene>
    <name evidence="5" type="ORF">PMAYCL1PPCAC_12776</name>
</gene>
<name>A0AAN4ZP94_9BILA</name>
<feature type="region of interest" description="Disordered" evidence="3">
    <location>
        <begin position="35"/>
        <end position="57"/>
    </location>
</feature>
<dbReference type="Proteomes" id="UP001328107">
    <property type="component" value="Unassembled WGS sequence"/>
</dbReference>
<dbReference type="SUPFAM" id="SSF49764">
    <property type="entry name" value="HSP20-like chaperones"/>
    <property type="match status" value="1"/>
</dbReference>
<feature type="compositionally biased region" description="Basic and acidic residues" evidence="3">
    <location>
        <begin position="142"/>
        <end position="154"/>
    </location>
</feature>
<dbReference type="GO" id="GO:0042026">
    <property type="term" value="P:protein refolding"/>
    <property type="evidence" value="ECO:0007669"/>
    <property type="project" value="TreeGrafter"/>
</dbReference>